<keyword evidence="3" id="KW-1185">Reference proteome</keyword>
<name>A0A6N1AJ98_9PROT</name>
<feature type="domain" description="Thiolase C-terminal" evidence="1">
    <location>
        <begin position="80"/>
        <end position="125"/>
    </location>
</feature>
<evidence type="ECO:0000259" key="1">
    <source>
        <dbReference type="Pfam" id="PF02803"/>
    </source>
</evidence>
<dbReference type="SUPFAM" id="SSF53901">
    <property type="entry name" value="Thiolase-like"/>
    <property type="match status" value="1"/>
</dbReference>
<dbReference type="Gene3D" id="3.40.47.10">
    <property type="match status" value="1"/>
</dbReference>
<dbReference type="EMBL" id="CP054618">
    <property type="protein sequence ID" value="QKS50437.1"/>
    <property type="molecule type" value="Genomic_DNA"/>
</dbReference>
<dbReference type="Pfam" id="PF02803">
    <property type="entry name" value="Thiolase_C"/>
    <property type="match status" value="1"/>
</dbReference>
<dbReference type="InterPro" id="IPR020610">
    <property type="entry name" value="Thiolase_AS"/>
</dbReference>
<dbReference type="KEGG" id="aoz:HUE56_07800"/>
<dbReference type="Proteomes" id="UP000509702">
    <property type="component" value="Plasmid unnamed4"/>
</dbReference>
<dbReference type="InterPro" id="IPR020617">
    <property type="entry name" value="Thiolase_C"/>
</dbReference>
<reference evidence="2 3" key="1">
    <citation type="submission" date="2020-06" db="EMBL/GenBank/DDBJ databases">
        <title>Complete genome of Azosprillum oryzae KACC14407.</title>
        <authorList>
            <person name="Kim M."/>
            <person name="Park Y.-J."/>
            <person name="Shin J.-H."/>
        </authorList>
    </citation>
    <scope>NUCLEOTIDE SEQUENCE [LARGE SCALE GENOMIC DNA]</scope>
    <source>
        <strain evidence="2 3">KACC 14407</strain>
        <plasmid evidence="2 3">unnamed4</plasmid>
    </source>
</reference>
<dbReference type="GO" id="GO:0016747">
    <property type="term" value="F:acyltransferase activity, transferring groups other than amino-acyl groups"/>
    <property type="evidence" value="ECO:0007669"/>
    <property type="project" value="InterPro"/>
</dbReference>
<dbReference type="AlphaFoldDB" id="A0A6N1AJ98"/>
<gene>
    <name evidence="2" type="ORF">HUE56_07800</name>
</gene>
<accession>A0A6N1AJ98</accession>
<dbReference type="InterPro" id="IPR016039">
    <property type="entry name" value="Thiolase-like"/>
</dbReference>
<evidence type="ECO:0000313" key="3">
    <source>
        <dbReference type="Proteomes" id="UP000509702"/>
    </source>
</evidence>
<protein>
    <recommendedName>
        <fullName evidence="1">Thiolase C-terminal domain-containing protein</fullName>
    </recommendedName>
</protein>
<proteinExistence type="predicted"/>
<dbReference type="OrthoDB" id="9764638at2"/>
<sequence length="150" mass="16085">MLCSCRWPDAAPHPSRSMGRQIDELHLFECLEPFGTALKSLAARPAAGIPHRVHLGCGIERIAHADRRRGLGKDRLGLQQSLGNPLGMSGPRLATTALIEPELRGGRYALCTMCIGVGQGIAALFCERLTRDHSACCSSGTALNRSATRP</sequence>
<keyword evidence="2" id="KW-0614">Plasmid</keyword>
<geneLocation type="plasmid" evidence="2 3">
    <name>unnamed4</name>
</geneLocation>
<evidence type="ECO:0000313" key="2">
    <source>
        <dbReference type="EMBL" id="QKS50437.1"/>
    </source>
</evidence>
<organism evidence="2 3">
    <name type="scientific">Azospirillum oryzae</name>
    <dbReference type="NCBI Taxonomy" id="286727"/>
    <lineage>
        <taxon>Bacteria</taxon>
        <taxon>Pseudomonadati</taxon>
        <taxon>Pseudomonadota</taxon>
        <taxon>Alphaproteobacteria</taxon>
        <taxon>Rhodospirillales</taxon>
        <taxon>Azospirillaceae</taxon>
        <taxon>Azospirillum</taxon>
    </lineage>
</organism>
<dbReference type="PROSITE" id="PS00099">
    <property type="entry name" value="THIOLASE_3"/>
    <property type="match status" value="1"/>
</dbReference>